<dbReference type="AlphaFoldDB" id="A0A1G5SGK8"/>
<keyword evidence="1" id="KW-0812">Transmembrane</keyword>
<reference evidence="2 3" key="1">
    <citation type="submission" date="2016-10" db="EMBL/GenBank/DDBJ databases">
        <authorList>
            <person name="de Groot N.N."/>
        </authorList>
    </citation>
    <scope>NUCLEOTIDE SEQUENCE [LARGE SCALE GENOMIC DNA]</scope>
    <source>
        <strain evidence="2">1</strain>
    </source>
</reference>
<proteinExistence type="predicted"/>
<name>A0A1G5SGK8_9PROT</name>
<feature type="transmembrane region" description="Helical" evidence="1">
    <location>
        <begin position="47"/>
        <end position="78"/>
    </location>
</feature>
<feature type="transmembrane region" description="Helical" evidence="1">
    <location>
        <begin position="6"/>
        <end position="26"/>
    </location>
</feature>
<dbReference type="Proteomes" id="UP000198729">
    <property type="component" value="Unassembled WGS sequence"/>
</dbReference>
<organism evidence="2 3">
    <name type="scientific">Nitrosomonas mobilis</name>
    <dbReference type="NCBI Taxonomy" id="51642"/>
    <lineage>
        <taxon>Bacteria</taxon>
        <taxon>Pseudomonadati</taxon>
        <taxon>Pseudomonadota</taxon>
        <taxon>Betaproteobacteria</taxon>
        <taxon>Nitrosomonadales</taxon>
        <taxon>Nitrosomonadaceae</taxon>
        <taxon>Nitrosomonas</taxon>
    </lineage>
</organism>
<dbReference type="OrthoDB" id="8549781at2"/>
<evidence type="ECO:0008006" key="4">
    <source>
        <dbReference type="Google" id="ProtNLM"/>
    </source>
</evidence>
<evidence type="ECO:0000256" key="1">
    <source>
        <dbReference type="SAM" id="Phobius"/>
    </source>
</evidence>
<keyword evidence="3" id="KW-1185">Reference proteome</keyword>
<evidence type="ECO:0000313" key="3">
    <source>
        <dbReference type="Proteomes" id="UP000198729"/>
    </source>
</evidence>
<dbReference type="STRING" id="51642.NSMM_500058"/>
<dbReference type="RefSeq" id="WP_090287183.1">
    <property type="nucleotide sequence ID" value="NZ_FMWO01000059.1"/>
</dbReference>
<gene>
    <name evidence="2" type="ORF">NSMM_500058</name>
</gene>
<dbReference type="EMBL" id="FMWO01000059">
    <property type="protein sequence ID" value="SCZ86258.1"/>
    <property type="molecule type" value="Genomic_DNA"/>
</dbReference>
<protein>
    <recommendedName>
        <fullName evidence="4">Transmembrane protein</fullName>
    </recommendedName>
</protein>
<keyword evidence="1" id="KW-1133">Transmembrane helix</keyword>
<sequence length="82" mass="9060">MEDSHLSTLIYSILALPVVFGILYWVKIRRDIRRNESGEVEYTSVAQAIGFLVVEGLTVVASLAIMIAAVSGIVRYIIITYA</sequence>
<keyword evidence="1" id="KW-0472">Membrane</keyword>
<evidence type="ECO:0000313" key="2">
    <source>
        <dbReference type="EMBL" id="SCZ86258.1"/>
    </source>
</evidence>
<accession>A0A1G5SGK8</accession>